<feature type="transmembrane region" description="Helical" evidence="1">
    <location>
        <begin position="59"/>
        <end position="78"/>
    </location>
</feature>
<comment type="caution">
    <text evidence="3">The sequence shown here is derived from an EMBL/GenBank/DDBJ whole genome shotgun (WGS) entry which is preliminary data.</text>
</comment>
<evidence type="ECO:0000256" key="1">
    <source>
        <dbReference type="SAM" id="Phobius"/>
    </source>
</evidence>
<organism evidence="3 4">
    <name type="scientific">Hymenobacter negativus</name>
    <dbReference type="NCBI Taxonomy" id="2795026"/>
    <lineage>
        <taxon>Bacteria</taxon>
        <taxon>Pseudomonadati</taxon>
        <taxon>Bacteroidota</taxon>
        <taxon>Cytophagia</taxon>
        <taxon>Cytophagales</taxon>
        <taxon>Hymenobacteraceae</taxon>
        <taxon>Hymenobacter</taxon>
    </lineage>
</organism>
<feature type="transmembrane region" description="Helical" evidence="1">
    <location>
        <begin position="359"/>
        <end position="377"/>
    </location>
</feature>
<accession>A0ABS3QPG7</accession>
<reference evidence="3 4" key="1">
    <citation type="submission" date="2021-03" db="EMBL/GenBank/DDBJ databases">
        <authorList>
            <person name="Kim M.K."/>
        </authorList>
    </citation>
    <scope>NUCLEOTIDE SEQUENCE [LARGE SCALE GENOMIC DNA]</scope>
    <source>
        <strain evidence="3 4">BT442</strain>
    </source>
</reference>
<keyword evidence="2" id="KW-0732">Signal</keyword>
<feature type="transmembrane region" description="Helical" evidence="1">
    <location>
        <begin position="332"/>
        <end position="352"/>
    </location>
</feature>
<feature type="signal peptide" evidence="2">
    <location>
        <begin position="1"/>
        <end position="22"/>
    </location>
</feature>
<dbReference type="Proteomes" id="UP000664369">
    <property type="component" value="Unassembled WGS sequence"/>
</dbReference>
<sequence length="452" mass="50220">MTLKLPSFSQAAALLLSGAAYAGLAYATPRTELGQLLGLFGVALVAYAWLLHSQLPLRWGLAAALLFRLLWLPALPALSDDVYRFHWDGLLVANGTNPFRYRPDEIIADGARAALPNGEARNQTLPQFQQLYRKLNSPHYYSVYPPVSQLAFGVSATFFPSSERGFAVSLRLIILVFEAGVAALLLALLPALGWVRRQALRYLLHPLVIIELTGNLHFEAGVLCFVLLAIWLLLRQQGMKSAVALGLGVATKLLPLLVLPLLVRRLGWRRTLVYGLLVTATLLVLFSPFLSVDLFVNIGRSLKLYFRSFEFNASIYYMLRPVGYWLTTYNQIAIIGPALALTAGLIGLGLAWRERHLTLAAFPPTFLLMLTAYYGLATTVHPWYITLLVGLGTLSRFRFPLVWGGMAALSYSAYRTSAYTENLWLVGLEYVIVYGVMLWELSSHSNNRSQPT</sequence>
<feature type="transmembrane region" description="Helical" evidence="1">
    <location>
        <begin position="35"/>
        <end position="52"/>
    </location>
</feature>
<dbReference type="RefSeq" id="WP_208178558.1">
    <property type="nucleotide sequence ID" value="NZ_JAGETZ010000021.1"/>
</dbReference>
<gene>
    <name evidence="3" type="ORF">J4E00_27400</name>
</gene>
<evidence type="ECO:0000313" key="3">
    <source>
        <dbReference type="EMBL" id="MBO2012818.1"/>
    </source>
</evidence>
<evidence type="ECO:0008006" key="5">
    <source>
        <dbReference type="Google" id="ProtNLM"/>
    </source>
</evidence>
<evidence type="ECO:0000256" key="2">
    <source>
        <dbReference type="SAM" id="SignalP"/>
    </source>
</evidence>
<name>A0ABS3QPG7_9BACT</name>
<feature type="transmembrane region" description="Helical" evidence="1">
    <location>
        <begin position="383"/>
        <end position="411"/>
    </location>
</feature>
<protein>
    <recommendedName>
        <fullName evidence="5">DUF2029 domain-containing protein</fullName>
    </recommendedName>
</protein>
<feature type="transmembrane region" description="Helical" evidence="1">
    <location>
        <begin position="241"/>
        <end position="262"/>
    </location>
</feature>
<evidence type="ECO:0000313" key="4">
    <source>
        <dbReference type="Proteomes" id="UP000664369"/>
    </source>
</evidence>
<keyword evidence="1" id="KW-0812">Transmembrane</keyword>
<dbReference type="Pfam" id="PF26314">
    <property type="entry name" value="MptA_B_family"/>
    <property type="match status" value="1"/>
</dbReference>
<feature type="transmembrane region" description="Helical" evidence="1">
    <location>
        <begin position="423"/>
        <end position="442"/>
    </location>
</feature>
<dbReference type="EMBL" id="JAGETZ010000021">
    <property type="protein sequence ID" value="MBO2012818.1"/>
    <property type="molecule type" value="Genomic_DNA"/>
</dbReference>
<feature type="transmembrane region" description="Helical" evidence="1">
    <location>
        <begin position="215"/>
        <end position="234"/>
    </location>
</feature>
<proteinExistence type="predicted"/>
<feature type="transmembrane region" description="Helical" evidence="1">
    <location>
        <begin position="274"/>
        <end position="296"/>
    </location>
</feature>
<keyword evidence="1" id="KW-1133">Transmembrane helix</keyword>
<keyword evidence="4" id="KW-1185">Reference proteome</keyword>
<keyword evidence="1" id="KW-0472">Membrane</keyword>
<feature type="transmembrane region" description="Helical" evidence="1">
    <location>
        <begin position="172"/>
        <end position="195"/>
    </location>
</feature>
<feature type="chain" id="PRO_5045717244" description="DUF2029 domain-containing protein" evidence="2">
    <location>
        <begin position="23"/>
        <end position="452"/>
    </location>
</feature>